<protein>
    <submittedName>
        <fullName evidence="7">Bacitracin ABC transporter ATP-binding protein</fullName>
    </submittedName>
</protein>
<feature type="domain" description="ABC transporter" evidence="6">
    <location>
        <begin position="29"/>
        <end position="256"/>
    </location>
</feature>
<evidence type="ECO:0000259" key="6">
    <source>
        <dbReference type="PROSITE" id="PS50893"/>
    </source>
</evidence>
<evidence type="ECO:0000256" key="5">
    <source>
        <dbReference type="SAM" id="MobiDB-lite"/>
    </source>
</evidence>
<dbReference type="InterPro" id="IPR003593">
    <property type="entry name" value="AAA+_ATPase"/>
</dbReference>
<dbReference type="InterPro" id="IPR017871">
    <property type="entry name" value="ABC_transporter-like_CS"/>
</dbReference>
<evidence type="ECO:0000256" key="1">
    <source>
        <dbReference type="ARBA" id="ARBA00005417"/>
    </source>
</evidence>
<organism evidence="7 8">
    <name type="scientific">Thermoflavimicrobium daqui</name>
    <dbReference type="NCBI Taxonomy" id="2137476"/>
    <lineage>
        <taxon>Bacteria</taxon>
        <taxon>Bacillati</taxon>
        <taxon>Bacillota</taxon>
        <taxon>Bacilli</taxon>
        <taxon>Bacillales</taxon>
        <taxon>Thermoactinomycetaceae</taxon>
        <taxon>Thermoflavimicrobium</taxon>
    </lineage>
</organism>
<proteinExistence type="inferred from homology"/>
<dbReference type="Proteomes" id="UP000251213">
    <property type="component" value="Unassembled WGS sequence"/>
</dbReference>
<dbReference type="Pfam" id="PF00005">
    <property type="entry name" value="ABC_tran"/>
    <property type="match status" value="1"/>
</dbReference>
<dbReference type="GO" id="GO:0005524">
    <property type="term" value="F:ATP binding"/>
    <property type="evidence" value="ECO:0007669"/>
    <property type="project" value="UniProtKB-KW"/>
</dbReference>
<dbReference type="EMBL" id="QJKK01000004">
    <property type="protein sequence ID" value="RAL24426.1"/>
    <property type="molecule type" value="Genomic_DNA"/>
</dbReference>
<dbReference type="PROSITE" id="PS00211">
    <property type="entry name" value="ABC_TRANSPORTER_1"/>
    <property type="match status" value="1"/>
</dbReference>
<dbReference type="SUPFAM" id="SSF52540">
    <property type="entry name" value="P-loop containing nucleoside triphosphate hydrolases"/>
    <property type="match status" value="1"/>
</dbReference>
<dbReference type="SMART" id="SM00382">
    <property type="entry name" value="AAA"/>
    <property type="match status" value="1"/>
</dbReference>
<reference evidence="7 8" key="1">
    <citation type="submission" date="2018-06" db="EMBL/GenBank/DDBJ databases">
        <title>Thermoflavimicrobium daqus sp. nov., a thermophilic microbe isolated from Moutai-flavour Daqu.</title>
        <authorList>
            <person name="Wang X."/>
            <person name="Zhou H."/>
        </authorList>
    </citation>
    <scope>NUCLEOTIDE SEQUENCE [LARGE SCALE GENOMIC DNA]</scope>
    <source>
        <strain evidence="7 8">FBKL4.011</strain>
    </source>
</reference>
<dbReference type="InterPro" id="IPR027417">
    <property type="entry name" value="P-loop_NTPase"/>
</dbReference>
<reference evidence="7 8" key="2">
    <citation type="submission" date="2018-06" db="EMBL/GenBank/DDBJ databases">
        <authorList>
            <person name="Zhirakovskaya E."/>
        </authorList>
    </citation>
    <scope>NUCLEOTIDE SEQUENCE [LARGE SCALE GENOMIC DNA]</scope>
    <source>
        <strain evidence="7 8">FBKL4.011</strain>
    </source>
</reference>
<evidence type="ECO:0000256" key="2">
    <source>
        <dbReference type="ARBA" id="ARBA00022448"/>
    </source>
</evidence>
<dbReference type="RefSeq" id="WP_113658797.1">
    <property type="nucleotide sequence ID" value="NZ_KZ845666.1"/>
</dbReference>
<dbReference type="Gene3D" id="3.40.50.300">
    <property type="entry name" value="P-loop containing nucleotide triphosphate hydrolases"/>
    <property type="match status" value="1"/>
</dbReference>
<dbReference type="GO" id="GO:0016887">
    <property type="term" value="F:ATP hydrolysis activity"/>
    <property type="evidence" value="ECO:0007669"/>
    <property type="project" value="InterPro"/>
</dbReference>
<sequence length="326" mass="36862">MSIKTKNTTKKASSKVSSKKKGKNSTPALKIINLKKEVKGKLLVKGLDFEIKRGEVFGFLGPNGAGKTTTIRMLVGLTNISEGDVFICGHSIKKEFEKAIAHVGSIVENPDLYKFLTGYQNLKHFARMNDVDKKRIDEVVELVDLKHAIHSKVKTYSLGMRQRLGLAQALLHRPSLLILDEPTNGLDPAGIHELRNHLRKLAHEENLAVLVSSHLLTEMELMCDRVAIIQKGELIQIQNVKDFTSSDDEEREVTFEIKPIDVAIRLLQEHFPDKEFVTDNNKLTLMIKHQEIPKINALLVTYGIHVYNIQQNTKSLEEKFLEVTEK</sequence>
<evidence type="ECO:0000256" key="3">
    <source>
        <dbReference type="ARBA" id="ARBA00022741"/>
    </source>
</evidence>
<evidence type="ECO:0000313" key="7">
    <source>
        <dbReference type="EMBL" id="RAL24426.1"/>
    </source>
</evidence>
<gene>
    <name evidence="7" type="ORF">DL897_08865</name>
</gene>
<dbReference type="PANTHER" id="PTHR43335:SF4">
    <property type="entry name" value="ABC TRANSPORTER, ATP-BINDING PROTEIN"/>
    <property type="match status" value="1"/>
</dbReference>
<dbReference type="AlphaFoldDB" id="A0A364K501"/>
<feature type="region of interest" description="Disordered" evidence="5">
    <location>
        <begin position="1"/>
        <end position="24"/>
    </location>
</feature>
<evidence type="ECO:0000313" key="8">
    <source>
        <dbReference type="Proteomes" id="UP000251213"/>
    </source>
</evidence>
<keyword evidence="4 7" id="KW-0067">ATP-binding</keyword>
<comment type="caution">
    <text evidence="7">The sequence shown here is derived from an EMBL/GenBank/DDBJ whole genome shotgun (WGS) entry which is preliminary data.</text>
</comment>
<evidence type="ECO:0000256" key="4">
    <source>
        <dbReference type="ARBA" id="ARBA00022840"/>
    </source>
</evidence>
<keyword evidence="8" id="KW-1185">Reference proteome</keyword>
<accession>A0A364K501</accession>
<feature type="compositionally biased region" description="Basic residues" evidence="5">
    <location>
        <begin position="7"/>
        <end position="23"/>
    </location>
</feature>
<comment type="similarity">
    <text evidence="1">Belongs to the ABC transporter superfamily.</text>
</comment>
<dbReference type="PROSITE" id="PS50893">
    <property type="entry name" value="ABC_TRANSPORTER_2"/>
    <property type="match status" value="1"/>
</dbReference>
<dbReference type="InterPro" id="IPR003439">
    <property type="entry name" value="ABC_transporter-like_ATP-bd"/>
</dbReference>
<name>A0A364K501_9BACL</name>
<keyword evidence="2" id="KW-0813">Transport</keyword>
<dbReference type="OrthoDB" id="9804819at2"/>
<dbReference type="PANTHER" id="PTHR43335">
    <property type="entry name" value="ABC TRANSPORTER, ATP-BINDING PROTEIN"/>
    <property type="match status" value="1"/>
</dbReference>
<keyword evidence="3" id="KW-0547">Nucleotide-binding</keyword>